<gene>
    <name evidence="7" type="ORF">ICN73_17065</name>
</gene>
<evidence type="ECO:0000313" key="8">
    <source>
        <dbReference type="Proteomes" id="UP000593847"/>
    </source>
</evidence>
<dbReference type="PANTHER" id="PTHR32071:SF57">
    <property type="entry name" value="C4-DICARBOXYLATE TRANSPORT TRANSCRIPTIONAL REGULATORY PROTEIN DCTD"/>
    <property type="match status" value="1"/>
</dbReference>
<dbReference type="GO" id="GO:0006355">
    <property type="term" value="P:regulation of DNA-templated transcription"/>
    <property type="evidence" value="ECO:0007669"/>
    <property type="project" value="InterPro"/>
</dbReference>
<dbReference type="SUPFAM" id="SSF111126">
    <property type="entry name" value="Ligand-binding domain in the NO signalling and Golgi transport"/>
    <property type="match status" value="1"/>
</dbReference>
<dbReference type="Gene3D" id="1.10.8.60">
    <property type="match status" value="1"/>
</dbReference>
<dbReference type="InterPro" id="IPR025944">
    <property type="entry name" value="Sigma_54_int_dom_CS"/>
</dbReference>
<dbReference type="SMART" id="SM00989">
    <property type="entry name" value="V4R"/>
    <property type="match status" value="1"/>
</dbReference>
<dbReference type="PROSITE" id="PS00676">
    <property type="entry name" value="SIGMA54_INTERACT_2"/>
    <property type="match status" value="1"/>
</dbReference>
<dbReference type="PANTHER" id="PTHR32071">
    <property type="entry name" value="TRANSCRIPTIONAL REGULATORY PROTEIN"/>
    <property type="match status" value="1"/>
</dbReference>
<dbReference type="Gene3D" id="3.40.50.300">
    <property type="entry name" value="P-loop containing nucleotide triphosphate hydrolases"/>
    <property type="match status" value="1"/>
</dbReference>
<evidence type="ECO:0000256" key="5">
    <source>
        <dbReference type="ARBA" id="ARBA00023163"/>
    </source>
</evidence>
<keyword evidence="8" id="KW-1185">Reference proteome</keyword>
<dbReference type="InterPro" id="IPR003593">
    <property type="entry name" value="AAA+_ATPase"/>
</dbReference>
<dbReference type="InterPro" id="IPR024096">
    <property type="entry name" value="NO_sig/Golgi_transp_ligand-bd"/>
</dbReference>
<dbReference type="AlphaFoldDB" id="A0A7L9GN49"/>
<dbReference type="SMART" id="SM00382">
    <property type="entry name" value="AAA"/>
    <property type="match status" value="1"/>
</dbReference>
<reference evidence="7" key="1">
    <citation type="submission" date="2020-09" db="EMBL/GenBank/DDBJ databases">
        <title>Complete genome sequence of Pseudomonas taiwanensis CC, a plant growth-promoting and biotite-weathering strain.</title>
        <authorList>
            <person name="Cheng C."/>
        </authorList>
    </citation>
    <scope>NUCLEOTIDE SEQUENCE [LARGE SCALE GENOMIC DNA]</scope>
    <source>
        <strain evidence="7">WRS8</strain>
    </source>
</reference>
<dbReference type="InterPro" id="IPR025662">
    <property type="entry name" value="Sigma_54_int_dom_ATP-bd_1"/>
</dbReference>
<dbReference type="GO" id="GO:0005524">
    <property type="term" value="F:ATP binding"/>
    <property type="evidence" value="ECO:0007669"/>
    <property type="project" value="UniProtKB-KW"/>
</dbReference>
<dbReference type="Pfam" id="PF25601">
    <property type="entry name" value="AAA_lid_14"/>
    <property type="match status" value="1"/>
</dbReference>
<evidence type="ECO:0000259" key="6">
    <source>
        <dbReference type="PROSITE" id="PS50045"/>
    </source>
</evidence>
<dbReference type="Pfam" id="PF00158">
    <property type="entry name" value="Sigma54_activat"/>
    <property type="match status" value="1"/>
</dbReference>
<sequence>MGHTPTLEQLAETVAFSPEDGSIWMCGQRVMLMHSSALGALRRELAETIGLDKTRGLFTRLGWMAGARDAQLVRERWPDGDHAALFSAGPRLHALEGLVKNEVIRFEFDNAHGHFYAEFLWHNSIEDDSHIAAHGIGSESACWMQIGYASGYASSLLGRLIVYREVECRSTGQSQCRIIGKPAEHWPDVQNDLNYFNAEDFLSRSAYKGTNTTTEPPTNDDSDKHMVGVSSAFTAACHMLRRVASTQATVLFIGESGVGKELFAHMLYTIGPRNGKPFVALNCATLPENLVESELFGVERGAFTGADRSRSGRFERANGGTLFLDEIATLSLSSQGKLLRVLQEREIERVGGSKAIPVDVRVVAATNLDLLEEVKAGRFREDLYYRLNVYPIHLPPLRERRDDIPLLMNYFLRKFCKRHERNVAGFTSRLVNALLAHPFPGNIRELQNLIERGVISAQDDELMDIHHLSQGGLNPISDAIGLNAQGHLAMGSPVPAVATQRPQAPLVEVGGEPSVARLRAFLRGDQTTLGTSLEEIESLLVETAMQRSHGNYTVAAQMLGMTRAQLSYRVKGR</sequence>
<protein>
    <submittedName>
        <fullName evidence="7">Sigma-54-dependent Fis family transcriptional regulator</fullName>
    </submittedName>
</protein>
<dbReference type="PROSITE" id="PS00688">
    <property type="entry name" value="SIGMA54_INTERACT_3"/>
    <property type="match status" value="1"/>
</dbReference>
<feature type="domain" description="Sigma-54 factor interaction" evidence="6">
    <location>
        <begin position="226"/>
        <end position="455"/>
    </location>
</feature>
<dbReference type="InterPro" id="IPR004096">
    <property type="entry name" value="V4R"/>
</dbReference>
<name>A0A7L9GN49_9PSED</name>
<dbReference type="Gene3D" id="1.10.10.60">
    <property type="entry name" value="Homeodomain-like"/>
    <property type="match status" value="1"/>
</dbReference>
<keyword evidence="3" id="KW-0805">Transcription regulation</keyword>
<dbReference type="InterPro" id="IPR002078">
    <property type="entry name" value="Sigma_54_int"/>
</dbReference>
<evidence type="ECO:0000256" key="2">
    <source>
        <dbReference type="ARBA" id="ARBA00022840"/>
    </source>
</evidence>
<dbReference type="PROSITE" id="PS00675">
    <property type="entry name" value="SIGMA54_INTERACT_1"/>
    <property type="match status" value="1"/>
</dbReference>
<keyword evidence="4" id="KW-0238">DNA-binding</keyword>
<proteinExistence type="predicted"/>
<dbReference type="GO" id="GO:0043565">
    <property type="term" value="F:sequence-specific DNA binding"/>
    <property type="evidence" value="ECO:0007669"/>
    <property type="project" value="InterPro"/>
</dbReference>
<dbReference type="InterPro" id="IPR010523">
    <property type="entry name" value="XylR_N"/>
</dbReference>
<organism evidence="7 8">
    <name type="scientific">Pseudomonas taiwanensis</name>
    <dbReference type="NCBI Taxonomy" id="470150"/>
    <lineage>
        <taxon>Bacteria</taxon>
        <taxon>Pseudomonadati</taxon>
        <taxon>Pseudomonadota</taxon>
        <taxon>Gammaproteobacteria</taxon>
        <taxon>Pseudomonadales</taxon>
        <taxon>Pseudomonadaceae</taxon>
        <taxon>Pseudomonas</taxon>
    </lineage>
</organism>
<dbReference type="CDD" id="cd00009">
    <property type="entry name" value="AAA"/>
    <property type="match status" value="1"/>
</dbReference>
<dbReference type="SUPFAM" id="SSF52540">
    <property type="entry name" value="P-loop containing nucleoside triphosphate hydrolases"/>
    <property type="match status" value="1"/>
</dbReference>
<dbReference type="KEGG" id="ptai:ICN73_17065"/>
<keyword evidence="5" id="KW-0804">Transcription</keyword>
<dbReference type="InterPro" id="IPR009057">
    <property type="entry name" value="Homeodomain-like_sf"/>
</dbReference>
<keyword evidence="2" id="KW-0067">ATP-binding</keyword>
<evidence type="ECO:0000256" key="1">
    <source>
        <dbReference type="ARBA" id="ARBA00022741"/>
    </source>
</evidence>
<keyword evidence="1" id="KW-0547">Nucleotide-binding</keyword>
<evidence type="ECO:0000313" key="7">
    <source>
        <dbReference type="EMBL" id="QOJ93875.1"/>
    </source>
</evidence>
<dbReference type="InterPro" id="IPR025943">
    <property type="entry name" value="Sigma_54_int_dom_ATP-bd_2"/>
</dbReference>
<evidence type="ECO:0000256" key="3">
    <source>
        <dbReference type="ARBA" id="ARBA00023015"/>
    </source>
</evidence>
<dbReference type="FunFam" id="3.40.50.300:FF:000006">
    <property type="entry name" value="DNA-binding transcriptional regulator NtrC"/>
    <property type="match status" value="1"/>
</dbReference>
<dbReference type="Pfam" id="PF02830">
    <property type="entry name" value="V4R"/>
    <property type="match status" value="1"/>
</dbReference>
<dbReference type="PRINTS" id="PR01590">
    <property type="entry name" value="HTHFIS"/>
</dbReference>
<dbReference type="Pfam" id="PF06505">
    <property type="entry name" value="XylR_N"/>
    <property type="match status" value="1"/>
</dbReference>
<dbReference type="InterPro" id="IPR058031">
    <property type="entry name" value="AAA_lid_NorR"/>
</dbReference>
<dbReference type="Pfam" id="PF02954">
    <property type="entry name" value="HTH_8"/>
    <property type="match status" value="1"/>
</dbReference>
<dbReference type="PROSITE" id="PS50045">
    <property type="entry name" value="SIGMA54_INTERACT_4"/>
    <property type="match status" value="1"/>
</dbReference>
<dbReference type="EMBL" id="CP062699">
    <property type="protein sequence ID" value="QOJ93875.1"/>
    <property type="molecule type" value="Genomic_DNA"/>
</dbReference>
<dbReference type="Proteomes" id="UP000593847">
    <property type="component" value="Chromosome"/>
</dbReference>
<dbReference type="SUPFAM" id="SSF46689">
    <property type="entry name" value="Homeodomain-like"/>
    <property type="match status" value="1"/>
</dbReference>
<evidence type="ECO:0000256" key="4">
    <source>
        <dbReference type="ARBA" id="ARBA00023125"/>
    </source>
</evidence>
<dbReference type="InterPro" id="IPR002197">
    <property type="entry name" value="HTH_Fis"/>
</dbReference>
<dbReference type="Gene3D" id="3.30.1380.20">
    <property type="entry name" value="Trafficking protein particle complex subunit 3"/>
    <property type="match status" value="1"/>
</dbReference>
<accession>A0A7L9GN49</accession>
<dbReference type="InterPro" id="IPR027417">
    <property type="entry name" value="P-loop_NTPase"/>
</dbReference>